<dbReference type="PROSITE" id="PS50213">
    <property type="entry name" value="FAS1"/>
    <property type="match status" value="5"/>
</dbReference>
<evidence type="ECO:0000259" key="2">
    <source>
        <dbReference type="PROSITE" id="PS50213"/>
    </source>
</evidence>
<dbReference type="EMBL" id="JAATJH010000003">
    <property type="protein sequence ID" value="NJC26620.1"/>
    <property type="molecule type" value="Genomic_DNA"/>
</dbReference>
<dbReference type="Gene3D" id="2.30.180.10">
    <property type="entry name" value="FAS1 domain"/>
    <property type="match status" value="5"/>
</dbReference>
<keyword evidence="4" id="KW-1185">Reference proteome</keyword>
<evidence type="ECO:0000256" key="1">
    <source>
        <dbReference type="SAM" id="SignalP"/>
    </source>
</evidence>
<feature type="signal peptide" evidence="1">
    <location>
        <begin position="1"/>
        <end position="21"/>
    </location>
</feature>
<dbReference type="InterPro" id="IPR000782">
    <property type="entry name" value="FAS1_domain"/>
</dbReference>
<evidence type="ECO:0000313" key="3">
    <source>
        <dbReference type="EMBL" id="NJC26620.1"/>
    </source>
</evidence>
<feature type="domain" description="FAS1" evidence="2">
    <location>
        <begin position="558"/>
        <end position="689"/>
    </location>
</feature>
<dbReference type="RefSeq" id="WP_168037387.1">
    <property type="nucleotide sequence ID" value="NZ_JAATJH010000003.1"/>
</dbReference>
<feature type="domain" description="FAS1" evidence="2">
    <location>
        <begin position="289"/>
        <end position="420"/>
    </location>
</feature>
<organism evidence="3 4">
    <name type="scientific">Neolewinella antarctica</name>
    <dbReference type="NCBI Taxonomy" id="442734"/>
    <lineage>
        <taxon>Bacteria</taxon>
        <taxon>Pseudomonadati</taxon>
        <taxon>Bacteroidota</taxon>
        <taxon>Saprospiria</taxon>
        <taxon>Saprospirales</taxon>
        <taxon>Lewinellaceae</taxon>
        <taxon>Neolewinella</taxon>
    </lineage>
</organism>
<protein>
    <submittedName>
        <fullName evidence="3">Surface protein with fasciclin (FAS1) repeats</fullName>
    </submittedName>
</protein>
<dbReference type="InterPro" id="IPR036378">
    <property type="entry name" value="FAS1_dom_sf"/>
</dbReference>
<dbReference type="SUPFAM" id="SSF82153">
    <property type="entry name" value="FAS1 domain"/>
    <property type="match status" value="5"/>
</dbReference>
<comment type="caution">
    <text evidence="3">The sequence shown here is derived from an EMBL/GenBank/DDBJ whole genome shotgun (WGS) entry which is preliminary data.</text>
</comment>
<dbReference type="SMART" id="SM00554">
    <property type="entry name" value="FAS1"/>
    <property type="match status" value="5"/>
</dbReference>
<dbReference type="InterPro" id="IPR050904">
    <property type="entry name" value="Adhesion/Biosynth-related"/>
</dbReference>
<name>A0ABX0XBI8_9BACT</name>
<reference evidence="3 4" key="1">
    <citation type="submission" date="2020-03" db="EMBL/GenBank/DDBJ databases">
        <title>Genomic Encyclopedia of Type Strains, Phase IV (KMG-IV): sequencing the most valuable type-strain genomes for metagenomic binning, comparative biology and taxonomic classification.</title>
        <authorList>
            <person name="Goeker M."/>
        </authorList>
    </citation>
    <scope>NUCLEOTIDE SEQUENCE [LARGE SCALE GENOMIC DNA]</scope>
    <source>
        <strain evidence="3 4">DSM 105096</strain>
    </source>
</reference>
<dbReference type="PANTHER" id="PTHR10900:SF77">
    <property type="entry name" value="FI19380P1"/>
    <property type="match status" value="1"/>
</dbReference>
<feature type="domain" description="FAS1" evidence="2">
    <location>
        <begin position="21"/>
        <end position="151"/>
    </location>
</feature>
<dbReference type="NCBIfam" id="TIGR04183">
    <property type="entry name" value="Por_Secre_tail"/>
    <property type="match status" value="1"/>
</dbReference>
<keyword evidence="1" id="KW-0732">Signal</keyword>
<gene>
    <name evidence="3" type="ORF">GGR27_002130</name>
</gene>
<dbReference type="PANTHER" id="PTHR10900">
    <property type="entry name" value="PERIOSTIN-RELATED"/>
    <property type="match status" value="1"/>
</dbReference>
<dbReference type="Pfam" id="PF18962">
    <property type="entry name" value="Por_Secre_tail"/>
    <property type="match status" value="1"/>
</dbReference>
<feature type="chain" id="PRO_5046246310" evidence="1">
    <location>
        <begin position="22"/>
        <end position="781"/>
    </location>
</feature>
<sequence>MRLLQPLLFALLLAIGGSLNAQTVVGVIVNSEVHNTLETAVITAGLDDDLSGDGPFTVFAPTDDAFAALPAGTLTALLADSAGLAQILLYHVVGDSVPSTDLSNGQVVATLQGSNVVVTINDDGVFINDARVTVTDITADNGVVHVINAVLSLPPATVVDVVVDSDIHNTLETAVITAGLADDLSGEGPFTVFAPTDAAFAALPDGVLTGLLGDSSALADLLLYHVLGAEVFANQLVNGDRFTALSGNRGRINITDDGVFINDAEVTVTDIIAGNGVVHVIDAVLSTPPATVVEIIVESDVHETLETAVIAAGLADTLSTAGPFTVFAPTDDAFTNLPDGALDDLLADPTGALANVLLFHVVNADAFSTDLTDGMRISTLQGGTLTIDFTDDGVTVNGVAIIITDILADNGVVHVIDAVLTPPPATVVDIIVNSDVHTTLETAVITAGLADTLSSDGPFTVFAPTDDAFAALPDGALADLLDDSTALADLLLYHVLGAEVFSEQLVNGDRFTALSGNRGRINITDDGVFINDARVTVTDIDAANGVVHVIDAVLSTPPATVVDIIITSEAHDTLEAAIIAAELDDDLSGTGPFTVFAPTDAAFANLDDGVLEDLLADPTGTLATILLFHVANADAFSTDLSDGLTLPSLENELLEINITDSGVTVEGVNISVTDILADNGVVHVIDAVLLPTSVSAREPAFAAEVSIAPNPVANFVRVQLPAQIVGNTELTLRDIAGRTLLRRAVTSVTENLNLGGYANGTYLLEIRAAAGTIQRRIMVQH</sequence>
<dbReference type="InterPro" id="IPR026444">
    <property type="entry name" value="Secre_tail"/>
</dbReference>
<proteinExistence type="predicted"/>
<dbReference type="Pfam" id="PF02469">
    <property type="entry name" value="Fasciclin"/>
    <property type="match status" value="5"/>
</dbReference>
<accession>A0ABX0XBI8</accession>
<dbReference type="Proteomes" id="UP000770785">
    <property type="component" value="Unassembled WGS sequence"/>
</dbReference>
<evidence type="ECO:0000313" key="4">
    <source>
        <dbReference type="Proteomes" id="UP000770785"/>
    </source>
</evidence>
<feature type="domain" description="FAS1" evidence="2">
    <location>
        <begin position="424"/>
        <end position="554"/>
    </location>
</feature>
<feature type="domain" description="FAS1" evidence="2">
    <location>
        <begin position="155"/>
        <end position="285"/>
    </location>
</feature>